<evidence type="ECO:0000256" key="2">
    <source>
        <dbReference type="ARBA" id="ARBA00008044"/>
    </source>
</evidence>
<proteinExistence type="inferred from homology"/>
<dbReference type="EMBL" id="JAGDFM010000048">
    <property type="protein sequence ID" value="KAG7389165.1"/>
    <property type="molecule type" value="Genomic_DNA"/>
</dbReference>
<dbReference type="Pfam" id="PF09766">
    <property type="entry name" value="FmiP_Thoc5"/>
    <property type="match status" value="1"/>
</dbReference>
<feature type="compositionally biased region" description="Basic and acidic residues" evidence="5">
    <location>
        <begin position="508"/>
        <end position="518"/>
    </location>
</feature>
<feature type="coiled-coil region" evidence="4">
    <location>
        <begin position="137"/>
        <end position="164"/>
    </location>
</feature>
<feature type="region of interest" description="Disordered" evidence="5">
    <location>
        <begin position="257"/>
        <end position="318"/>
    </location>
</feature>
<protein>
    <submittedName>
        <fullName evidence="6">THO complex subunit 5</fullName>
    </submittedName>
</protein>
<dbReference type="AlphaFoldDB" id="A0A8T1W731"/>
<dbReference type="PANTHER" id="PTHR13375">
    <property type="entry name" value="FMS INTERACTING PROTEIN"/>
    <property type="match status" value="1"/>
</dbReference>
<organism evidence="6 7">
    <name type="scientific">Phytophthora pseudosyringae</name>
    <dbReference type="NCBI Taxonomy" id="221518"/>
    <lineage>
        <taxon>Eukaryota</taxon>
        <taxon>Sar</taxon>
        <taxon>Stramenopiles</taxon>
        <taxon>Oomycota</taxon>
        <taxon>Peronosporomycetes</taxon>
        <taxon>Peronosporales</taxon>
        <taxon>Peronosporaceae</taxon>
        <taxon>Phytophthora</taxon>
    </lineage>
</organism>
<feature type="compositionally biased region" description="Basic and acidic residues" evidence="5">
    <location>
        <begin position="345"/>
        <end position="358"/>
    </location>
</feature>
<evidence type="ECO:0000313" key="7">
    <source>
        <dbReference type="Proteomes" id="UP000694044"/>
    </source>
</evidence>
<dbReference type="InterPro" id="IPR019163">
    <property type="entry name" value="THO_Thoc5"/>
</dbReference>
<keyword evidence="3" id="KW-0539">Nucleus</keyword>
<keyword evidence="7" id="KW-1185">Reference proteome</keyword>
<evidence type="ECO:0000256" key="5">
    <source>
        <dbReference type="SAM" id="MobiDB-lite"/>
    </source>
</evidence>
<sequence length="750" mass="83999">MAEMEGATLKQLQGTCSALKEEMKALYEQRGGRQSDEARLKQRRWRVLLLLGAMKSGLRDTFLEADARRARVQEQKDVAEAHQLQLQNLLYEKDHLLREIRRCRGFSTKEMDKIEFADGELPIQVDADVHRQHLDQLTQELHARKRLQTELKEIKLKIAKVEDATETKQAFLNALPEHLAGIEAATTGLQKYMGEPVTAQRNRHRAAGVELATPLYALYCELEAYQTASGDAGKQLMLEIVDSVGVKHTGAFRKRGFPAALDRQEHAPAAVKRLKAPSRSPSASVNGATPPPPHSRAPSRSPSVKRGTDASAQLPESGEIVAAHTAEKLLGLRPHASPEEEEETKAEGSESKHSRQEQDESADTTTKPAQNLWKPHEKALQLTVSFAAPLDADKNGNAAKTVSGSFTVMFQYFPVAKVVTAEVVKTVPASFNHGTHQRSILMNLFPGDDGLTVPQLAVNYAFQEDSGQRSEVEFPANAACRPYYWAQWICGLDPMKRPDPSDMDADTTEEKPCRRPEPSVRNVMSQLVKRFVATAVLKKQLDQLTKSTGASHRSEDDGARFVHPLARHLFPHEVKTHLEEWKEIPAPPQDIFQLFRESAAPSTRPRAQFHLPTTGCRYFRAGFKNGQTRVSAIVEISPEFPVRAPRFLFQPRSTTTSKAMDKNQLPVYENQLKELEIEVNAYYDELTPKGSEHFVLLHQLRKIELCFDVLCNAAADGDADVSLCFGRERRGKDRRQAMVMDTAAKELRHR</sequence>
<dbReference type="Proteomes" id="UP000694044">
    <property type="component" value="Unassembled WGS sequence"/>
</dbReference>
<evidence type="ECO:0000256" key="1">
    <source>
        <dbReference type="ARBA" id="ARBA00004123"/>
    </source>
</evidence>
<dbReference type="GO" id="GO:0006406">
    <property type="term" value="P:mRNA export from nucleus"/>
    <property type="evidence" value="ECO:0007669"/>
    <property type="project" value="TreeGrafter"/>
</dbReference>
<evidence type="ECO:0000256" key="4">
    <source>
        <dbReference type="SAM" id="Coils"/>
    </source>
</evidence>
<dbReference type="GO" id="GO:0003729">
    <property type="term" value="F:mRNA binding"/>
    <property type="evidence" value="ECO:0007669"/>
    <property type="project" value="TreeGrafter"/>
</dbReference>
<dbReference type="GO" id="GO:0000445">
    <property type="term" value="C:THO complex part of transcription export complex"/>
    <property type="evidence" value="ECO:0007669"/>
    <property type="project" value="TreeGrafter"/>
</dbReference>
<dbReference type="PANTHER" id="PTHR13375:SF3">
    <property type="entry name" value="THO COMPLEX SUBUNIT 5 HOMOLOG"/>
    <property type="match status" value="1"/>
</dbReference>
<evidence type="ECO:0000256" key="3">
    <source>
        <dbReference type="ARBA" id="ARBA00023242"/>
    </source>
</evidence>
<evidence type="ECO:0000313" key="6">
    <source>
        <dbReference type="EMBL" id="KAG7389165.1"/>
    </source>
</evidence>
<feature type="coiled-coil region" evidence="4">
    <location>
        <begin position="658"/>
        <end position="685"/>
    </location>
</feature>
<comment type="caution">
    <text evidence="6">The sequence shown here is derived from an EMBL/GenBank/DDBJ whole genome shotgun (WGS) entry which is preliminary data.</text>
</comment>
<comment type="subcellular location">
    <subcellularLocation>
        <location evidence="1">Nucleus</location>
    </subcellularLocation>
</comment>
<accession>A0A8T1W731</accession>
<feature type="region of interest" description="Disordered" evidence="5">
    <location>
        <begin position="499"/>
        <end position="519"/>
    </location>
</feature>
<gene>
    <name evidence="6" type="primary">THOC5</name>
    <name evidence="6" type="ORF">PHYPSEUDO_010967</name>
</gene>
<feature type="region of interest" description="Disordered" evidence="5">
    <location>
        <begin position="331"/>
        <end position="372"/>
    </location>
</feature>
<reference evidence="6" key="1">
    <citation type="submission" date="2021-02" db="EMBL/GenBank/DDBJ databases">
        <authorList>
            <person name="Palmer J.M."/>
        </authorList>
    </citation>
    <scope>NUCLEOTIDE SEQUENCE</scope>
    <source>
        <strain evidence="6">SCRP734</strain>
    </source>
</reference>
<keyword evidence="4" id="KW-0175">Coiled coil</keyword>
<comment type="similarity">
    <text evidence="2">Belongs to the THOC5 family.</text>
</comment>
<dbReference type="OrthoDB" id="20582at2759"/>
<name>A0A8T1W731_9STRA</name>